<dbReference type="OrthoDB" id="1428473at2"/>
<dbReference type="Gene3D" id="3.10.450.360">
    <property type="match status" value="1"/>
</dbReference>
<comment type="caution">
    <text evidence="2">The sequence shown here is derived from an EMBL/GenBank/DDBJ whole genome shotgun (WGS) entry which is preliminary data.</text>
</comment>
<keyword evidence="1" id="KW-0732">Signal</keyword>
<sequence>MKSFIIALLLLGLTTTSYSQDKTKKDMEEGIIKMEELPAVVIKRVGTDFSVYLPDNHPDQDVRRMEEKFIAYDIGKDYEGYENYLLLMETKNGSLSATYNENGKLIRVVENYKDVRLPNEVIYSIYRTYPDWTIVNDEYLYSQEEGDVLKKQYNLKIKKGKQTLKLTVRSNGDILKVR</sequence>
<dbReference type="EMBL" id="AHKF01000017">
    <property type="protein sequence ID" value="EIA08905.1"/>
    <property type="molecule type" value="Genomic_DNA"/>
</dbReference>
<accession>H7FRC2</accession>
<gene>
    <name evidence="2" type="ORF">HJ01_01671</name>
</gene>
<proteinExistence type="predicted"/>
<dbReference type="Proteomes" id="UP000005566">
    <property type="component" value="Unassembled WGS sequence"/>
</dbReference>
<evidence type="ECO:0000313" key="2">
    <source>
        <dbReference type="EMBL" id="EIA08905.1"/>
    </source>
</evidence>
<dbReference type="RefSeq" id="WP_007137848.1">
    <property type="nucleotide sequence ID" value="NZ_AHKF01000017.1"/>
</dbReference>
<dbReference type="AlphaFoldDB" id="H7FRC2"/>
<feature type="signal peptide" evidence="1">
    <location>
        <begin position="1"/>
        <end position="19"/>
    </location>
</feature>
<reference evidence="2 3" key="1">
    <citation type="journal article" date="2014" name="Acta Crystallogr. D">
        <title>Structure-based characterization and antifreeze properties of a hyperactive ice-binding protein from the Antarctic bacterium Flavobacterium frigoris PS1.</title>
        <authorList>
            <person name="Do H."/>
            <person name="Kim S.J."/>
            <person name="Kim H.J."/>
            <person name="Lee J.H."/>
        </authorList>
    </citation>
    <scope>NUCLEOTIDE SEQUENCE [LARGE SCALE GENOMIC DNA]</scope>
    <source>
        <strain evidence="2 3">PS1</strain>
    </source>
</reference>
<protein>
    <submittedName>
        <fullName evidence="2">Secreted protein</fullName>
    </submittedName>
</protein>
<keyword evidence="3" id="KW-1185">Reference proteome</keyword>
<dbReference type="SUPFAM" id="SSF160574">
    <property type="entry name" value="BT0923-like"/>
    <property type="match status" value="1"/>
</dbReference>
<evidence type="ECO:0000256" key="1">
    <source>
        <dbReference type="SAM" id="SignalP"/>
    </source>
</evidence>
<dbReference type="eggNOG" id="ENOG50301MK">
    <property type="taxonomic scope" value="Bacteria"/>
</dbReference>
<dbReference type="PATRIC" id="fig|1086011.3.peg.1633"/>
<organism evidence="2 3">
    <name type="scientific">Flavobacterium frigoris (strain PS1)</name>
    <dbReference type="NCBI Taxonomy" id="1086011"/>
    <lineage>
        <taxon>Bacteria</taxon>
        <taxon>Pseudomonadati</taxon>
        <taxon>Bacteroidota</taxon>
        <taxon>Flavobacteriia</taxon>
        <taxon>Flavobacteriales</taxon>
        <taxon>Flavobacteriaceae</taxon>
        <taxon>Flavobacterium</taxon>
    </lineage>
</organism>
<dbReference type="STRING" id="1086011.HJ01_01671"/>
<name>H7FRC2_FLAFP</name>
<evidence type="ECO:0000313" key="3">
    <source>
        <dbReference type="Proteomes" id="UP000005566"/>
    </source>
</evidence>
<feature type="chain" id="PRO_5003609946" evidence="1">
    <location>
        <begin position="20"/>
        <end position="178"/>
    </location>
</feature>